<gene>
    <name evidence="2" type="ORF">ACFFQA_13330</name>
</gene>
<feature type="domain" description="Methyltransferase" evidence="1">
    <location>
        <begin position="35"/>
        <end position="124"/>
    </location>
</feature>
<evidence type="ECO:0000259" key="1">
    <source>
        <dbReference type="Pfam" id="PF13649"/>
    </source>
</evidence>
<dbReference type="PANTHER" id="PTHR42912:SF81">
    <property type="entry name" value="METHYLTRANSFERASE DOMAIN-CONTAINING PROTEIN"/>
    <property type="match status" value="1"/>
</dbReference>
<dbReference type="EC" id="2.1.-.-" evidence="2"/>
<organism evidence="2 3">
    <name type="scientific">Allokutzneria oryzae</name>
    <dbReference type="NCBI Taxonomy" id="1378989"/>
    <lineage>
        <taxon>Bacteria</taxon>
        <taxon>Bacillati</taxon>
        <taxon>Actinomycetota</taxon>
        <taxon>Actinomycetes</taxon>
        <taxon>Pseudonocardiales</taxon>
        <taxon>Pseudonocardiaceae</taxon>
        <taxon>Allokutzneria</taxon>
    </lineage>
</organism>
<keyword evidence="2" id="KW-0808">Transferase</keyword>
<comment type="caution">
    <text evidence="2">The sequence shown here is derived from an EMBL/GenBank/DDBJ whole genome shotgun (WGS) entry which is preliminary data.</text>
</comment>
<sequence>MADHYAAALGDELRHKPLDRAMLDAFAELTSGGVVADVGCGPGHVAAYLSAGGVRVVGMDLSPGMCDVAKRGTSLPFCAADMTALPVRSRTLAGLVCVYAVIHLGTAQRAAAYAEFARVLRPGGHALVSFHISDADVPMGGEKVLSD</sequence>
<name>A0ABV5ZZ12_9PSEU</name>
<dbReference type="Pfam" id="PF13649">
    <property type="entry name" value="Methyltransf_25"/>
    <property type="match status" value="1"/>
</dbReference>
<keyword evidence="3" id="KW-1185">Reference proteome</keyword>
<proteinExistence type="predicted"/>
<protein>
    <submittedName>
        <fullName evidence="2">Class I SAM-dependent methyltransferase</fullName>
        <ecNumber evidence="2">2.1.-.-</ecNumber>
    </submittedName>
</protein>
<dbReference type="InterPro" id="IPR029063">
    <property type="entry name" value="SAM-dependent_MTases_sf"/>
</dbReference>
<dbReference type="InterPro" id="IPR041698">
    <property type="entry name" value="Methyltransf_25"/>
</dbReference>
<dbReference type="CDD" id="cd02440">
    <property type="entry name" value="AdoMet_MTases"/>
    <property type="match status" value="1"/>
</dbReference>
<dbReference type="RefSeq" id="WP_377852117.1">
    <property type="nucleotide sequence ID" value="NZ_JBHLZU010000010.1"/>
</dbReference>
<dbReference type="Gene3D" id="3.40.50.150">
    <property type="entry name" value="Vaccinia Virus protein VP39"/>
    <property type="match status" value="1"/>
</dbReference>
<evidence type="ECO:0000313" key="3">
    <source>
        <dbReference type="Proteomes" id="UP001589693"/>
    </source>
</evidence>
<accession>A0ABV5ZZ12</accession>
<evidence type="ECO:0000313" key="2">
    <source>
        <dbReference type="EMBL" id="MFB9904919.1"/>
    </source>
</evidence>
<keyword evidence="2" id="KW-0489">Methyltransferase</keyword>
<dbReference type="GO" id="GO:0008168">
    <property type="term" value="F:methyltransferase activity"/>
    <property type="evidence" value="ECO:0007669"/>
    <property type="project" value="UniProtKB-KW"/>
</dbReference>
<dbReference type="GO" id="GO:0032259">
    <property type="term" value="P:methylation"/>
    <property type="evidence" value="ECO:0007669"/>
    <property type="project" value="UniProtKB-KW"/>
</dbReference>
<dbReference type="InterPro" id="IPR050508">
    <property type="entry name" value="Methyltransf_Superfamily"/>
</dbReference>
<reference evidence="2 3" key="1">
    <citation type="submission" date="2024-09" db="EMBL/GenBank/DDBJ databases">
        <authorList>
            <person name="Sun Q."/>
            <person name="Mori K."/>
        </authorList>
    </citation>
    <scope>NUCLEOTIDE SEQUENCE [LARGE SCALE GENOMIC DNA]</scope>
    <source>
        <strain evidence="2 3">TBRC 7907</strain>
    </source>
</reference>
<dbReference type="SUPFAM" id="SSF53335">
    <property type="entry name" value="S-adenosyl-L-methionine-dependent methyltransferases"/>
    <property type="match status" value="1"/>
</dbReference>
<dbReference type="Proteomes" id="UP001589693">
    <property type="component" value="Unassembled WGS sequence"/>
</dbReference>
<dbReference type="EMBL" id="JBHLZU010000010">
    <property type="protein sequence ID" value="MFB9904919.1"/>
    <property type="molecule type" value="Genomic_DNA"/>
</dbReference>
<dbReference type="PANTHER" id="PTHR42912">
    <property type="entry name" value="METHYLTRANSFERASE"/>
    <property type="match status" value="1"/>
</dbReference>